<evidence type="ECO:0000256" key="1">
    <source>
        <dbReference type="SAM" id="Phobius"/>
    </source>
</evidence>
<dbReference type="EMBL" id="VCQV01000001">
    <property type="protein sequence ID" value="TWP38913.1"/>
    <property type="molecule type" value="Genomic_DNA"/>
</dbReference>
<keyword evidence="1" id="KW-0472">Membrane</keyword>
<keyword evidence="3" id="KW-1185">Reference proteome</keyword>
<dbReference type="AlphaFoldDB" id="A0A563E9K2"/>
<accession>A0A563E9K2</accession>
<proteinExistence type="predicted"/>
<comment type="caution">
    <text evidence="2">The sequence shown here is derived from an EMBL/GenBank/DDBJ whole genome shotgun (WGS) entry which is preliminary data.</text>
</comment>
<feature type="transmembrane region" description="Helical" evidence="1">
    <location>
        <begin position="6"/>
        <end position="28"/>
    </location>
</feature>
<evidence type="ECO:0000313" key="2">
    <source>
        <dbReference type="EMBL" id="TWP38913.1"/>
    </source>
</evidence>
<dbReference type="OrthoDB" id="4843798at2"/>
<dbReference type="RefSeq" id="WP_146314695.1">
    <property type="nucleotide sequence ID" value="NZ_VCQV01000001.1"/>
</dbReference>
<reference evidence="2 3" key="2">
    <citation type="submission" date="2019-08" db="EMBL/GenBank/DDBJ databases">
        <title>Jejuicoccus antrihumi gen. nov., sp. nov., a new member of the family Dermacoccaceae isolated from a cave.</title>
        <authorList>
            <person name="Schumann P."/>
            <person name="Kim I.S."/>
        </authorList>
    </citation>
    <scope>NUCLEOTIDE SEQUENCE [LARGE SCALE GENOMIC DNA]</scope>
    <source>
        <strain evidence="2 3">C5-26</strain>
    </source>
</reference>
<keyword evidence="1" id="KW-1133">Transmembrane helix</keyword>
<organism evidence="2 3">
    <name type="scientific">Leekyejoonella antrihumi</name>
    <dbReference type="NCBI Taxonomy" id="1660198"/>
    <lineage>
        <taxon>Bacteria</taxon>
        <taxon>Bacillati</taxon>
        <taxon>Actinomycetota</taxon>
        <taxon>Actinomycetes</taxon>
        <taxon>Micrococcales</taxon>
        <taxon>Dermacoccaceae</taxon>
        <taxon>Leekyejoonella</taxon>
    </lineage>
</organism>
<evidence type="ECO:0000313" key="3">
    <source>
        <dbReference type="Proteomes" id="UP000320244"/>
    </source>
</evidence>
<protein>
    <submittedName>
        <fullName evidence="2">Uncharacterized protein</fullName>
    </submittedName>
</protein>
<gene>
    <name evidence="2" type="ORF">FGL98_00465</name>
</gene>
<sequence>MEALAIFVGICVGPAAFFLLLGWSWRACNGMRPLRRRSTSAPTHPPVERMAVDLHWLADEMCRLRVSRAPAKVHRLTAVGLAYDDTLRMCCDALDVPVPDGRELDGVERLQLEAELAQAGLDW</sequence>
<name>A0A563E9K2_9MICO</name>
<reference evidence="2 3" key="1">
    <citation type="submission" date="2019-05" db="EMBL/GenBank/DDBJ databases">
        <authorList>
            <person name="Lee S.D."/>
        </authorList>
    </citation>
    <scope>NUCLEOTIDE SEQUENCE [LARGE SCALE GENOMIC DNA]</scope>
    <source>
        <strain evidence="2 3">C5-26</strain>
    </source>
</reference>
<dbReference type="Proteomes" id="UP000320244">
    <property type="component" value="Unassembled WGS sequence"/>
</dbReference>
<keyword evidence="1" id="KW-0812">Transmembrane</keyword>